<dbReference type="InterPro" id="IPR034660">
    <property type="entry name" value="DinB/YfiT-like"/>
</dbReference>
<dbReference type="InterPro" id="IPR024775">
    <property type="entry name" value="DinB-like"/>
</dbReference>
<name>A0A7W3XU76_9BACL</name>
<comment type="caution">
    <text evidence="2">The sequence shown here is derived from an EMBL/GenBank/DDBJ whole genome shotgun (WGS) entry which is preliminary data.</text>
</comment>
<sequence length="159" mass="17962">MPNGNDEILAIIDKYKNFWVGFNFSDSSWNSALSEGKATIAEIIGHLLYWDLNLITSAIPAVENNEGIVFPEFDSFNKSAYEYARSVTKDRLLDEFTNTRNDLSQLLLNSLEIIDKPTTTNGVSHCPYTGTPYSLIYIIQESIDHDAHHKAQMDAIQSR</sequence>
<gene>
    <name evidence="2" type="ORF">FHR92_005064</name>
</gene>
<dbReference type="AlphaFoldDB" id="A0A7W3XU76"/>
<dbReference type="Gene3D" id="1.20.120.450">
    <property type="entry name" value="dinb family like domain"/>
    <property type="match status" value="1"/>
</dbReference>
<reference evidence="2 3" key="1">
    <citation type="submission" date="2020-08" db="EMBL/GenBank/DDBJ databases">
        <title>Genomic Encyclopedia of Type Strains, Phase III (KMG-III): the genomes of soil and plant-associated and newly described type strains.</title>
        <authorList>
            <person name="Whitman W."/>
        </authorList>
    </citation>
    <scope>NUCLEOTIDE SEQUENCE [LARGE SCALE GENOMIC DNA]</scope>
    <source>
        <strain evidence="2 3">CECT 8693</strain>
    </source>
</reference>
<evidence type="ECO:0000259" key="1">
    <source>
        <dbReference type="Pfam" id="PF12867"/>
    </source>
</evidence>
<evidence type="ECO:0000313" key="2">
    <source>
        <dbReference type="EMBL" id="MBA9088547.1"/>
    </source>
</evidence>
<protein>
    <recommendedName>
        <fullName evidence="1">DinB-like domain-containing protein</fullName>
    </recommendedName>
</protein>
<evidence type="ECO:0000313" key="3">
    <source>
        <dbReference type="Proteomes" id="UP000567067"/>
    </source>
</evidence>
<dbReference type="RefSeq" id="WP_182540195.1">
    <property type="nucleotide sequence ID" value="NZ_JACJIP010000055.1"/>
</dbReference>
<dbReference type="Pfam" id="PF12867">
    <property type="entry name" value="DinB_2"/>
    <property type="match status" value="1"/>
</dbReference>
<dbReference type="Proteomes" id="UP000567067">
    <property type="component" value="Unassembled WGS sequence"/>
</dbReference>
<dbReference type="EMBL" id="JACJIP010000055">
    <property type="protein sequence ID" value="MBA9088547.1"/>
    <property type="molecule type" value="Genomic_DNA"/>
</dbReference>
<feature type="domain" description="DinB-like" evidence="1">
    <location>
        <begin position="24"/>
        <end position="153"/>
    </location>
</feature>
<organism evidence="2 3">
    <name type="scientific">Fontibacillus solani</name>
    <dbReference type="NCBI Taxonomy" id="1572857"/>
    <lineage>
        <taxon>Bacteria</taxon>
        <taxon>Bacillati</taxon>
        <taxon>Bacillota</taxon>
        <taxon>Bacilli</taxon>
        <taxon>Bacillales</taxon>
        <taxon>Paenibacillaceae</taxon>
        <taxon>Fontibacillus</taxon>
    </lineage>
</organism>
<dbReference type="SUPFAM" id="SSF109854">
    <property type="entry name" value="DinB/YfiT-like putative metalloenzymes"/>
    <property type="match status" value="1"/>
</dbReference>
<keyword evidence="3" id="KW-1185">Reference proteome</keyword>
<proteinExistence type="predicted"/>
<accession>A0A7W3XU76</accession>